<keyword evidence="2" id="KW-1185">Reference proteome</keyword>
<organism evidence="1 2">
    <name type="scientific">Triparma retinervis</name>
    <dbReference type="NCBI Taxonomy" id="2557542"/>
    <lineage>
        <taxon>Eukaryota</taxon>
        <taxon>Sar</taxon>
        <taxon>Stramenopiles</taxon>
        <taxon>Ochrophyta</taxon>
        <taxon>Bolidophyceae</taxon>
        <taxon>Parmales</taxon>
        <taxon>Triparmaceae</taxon>
        <taxon>Triparma</taxon>
    </lineage>
</organism>
<dbReference type="Proteomes" id="UP001165082">
    <property type="component" value="Unassembled WGS sequence"/>
</dbReference>
<accession>A0A9W7DKX9</accession>
<reference evidence="1" key="1">
    <citation type="submission" date="2022-07" db="EMBL/GenBank/DDBJ databases">
        <title>Genome analysis of Parmales, a sister group of diatoms, reveals the evolutionary specialization of diatoms from phago-mixotrophs to photoautotrophs.</title>
        <authorList>
            <person name="Ban H."/>
            <person name="Sato S."/>
            <person name="Yoshikawa S."/>
            <person name="Kazumasa Y."/>
            <person name="Nakamura Y."/>
            <person name="Ichinomiya M."/>
            <person name="Saitoh K."/>
            <person name="Sato N."/>
            <person name="Blanc-Mathieu R."/>
            <person name="Endo H."/>
            <person name="Kuwata A."/>
            <person name="Ogata H."/>
        </authorList>
    </citation>
    <scope>NUCLEOTIDE SEQUENCE</scope>
</reference>
<proteinExistence type="predicted"/>
<dbReference type="EMBL" id="BRXZ01000545">
    <property type="protein sequence ID" value="GMH46863.1"/>
    <property type="molecule type" value="Genomic_DNA"/>
</dbReference>
<protein>
    <submittedName>
        <fullName evidence="1">Uncharacterized protein</fullName>
    </submittedName>
</protein>
<dbReference type="AlphaFoldDB" id="A0A9W7DKX9"/>
<comment type="caution">
    <text evidence="1">The sequence shown here is derived from an EMBL/GenBank/DDBJ whole genome shotgun (WGS) entry which is preliminary data.</text>
</comment>
<name>A0A9W7DKX9_9STRA</name>
<gene>
    <name evidence="1" type="ORF">TrRE_jg11482</name>
</gene>
<dbReference type="OrthoDB" id="70570at2759"/>
<evidence type="ECO:0000313" key="2">
    <source>
        <dbReference type="Proteomes" id="UP001165082"/>
    </source>
</evidence>
<evidence type="ECO:0000313" key="1">
    <source>
        <dbReference type="EMBL" id="GMH46863.1"/>
    </source>
</evidence>
<sequence>MSSFAVPAQDVPIFSPQVEPSTTSTLRNYARRASRALVGDTPNLIQSQEEKFAQLRQRVPSEFIVNRVSGGFFEGRVKNIDKSLQNKTFSVARAGRLDIMKTLCASPFYASLYYNLGGKTMAYATITQGMRQKGLTVMALAGMNKDIEMVRWLHCEKRMPIAIIDDVRVLQELLEKMFREQNSESPSFNPVQATVAWAETVVIDNNDNSDPPVFQAELVE</sequence>